<feature type="transmembrane region" description="Helical" evidence="1">
    <location>
        <begin position="136"/>
        <end position="159"/>
    </location>
</feature>
<dbReference type="InParanoid" id="A0A067P239"/>
<dbReference type="OrthoDB" id="3058001at2759"/>
<keyword evidence="1" id="KW-0472">Membrane</keyword>
<dbReference type="HOGENOM" id="CLU_080762_0_0_1"/>
<name>A0A067P239_9AGAM</name>
<accession>A0A067P239</accession>
<protein>
    <submittedName>
        <fullName evidence="2">Uncharacterized protein</fullName>
    </submittedName>
</protein>
<organism evidence="2 3">
    <name type="scientific">Jaapia argillacea MUCL 33604</name>
    <dbReference type="NCBI Taxonomy" id="933084"/>
    <lineage>
        <taxon>Eukaryota</taxon>
        <taxon>Fungi</taxon>
        <taxon>Dikarya</taxon>
        <taxon>Basidiomycota</taxon>
        <taxon>Agaricomycotina</taxon>
        <taxon>Agaricomycetes</taxon>
        <taxon>Agaricomycetidae</taxon>
        <taxon>Jaapiales</taxon>
        <taxon>Jaapiaceae</taxon>
        <taxon>Jaapia</taxon>
    </lineage>
</organism>
<keyword evidence="1" id="KW-1133">Transmembrane helix</keyword>
<dbReference type="EMBL" id="KL197887">
    <property type="protein sequence ID" value="KDQ48973.1"/>
    <property type="molecule type" value="Genomic_DNA"/>
</dbReference>
<gene>
    <name evidence="2" type="ORF">JAAARDRAFT_212352</name>
</gene>
<sequence>MPSEPSSAYDAPIRIHSLPLLSASTLPGNNTRPRYRISCYRLVSAVSVVAFGVPKAIAAYQNAQVTATTLDWISGISLSLFIMVAGWWEQDSSSRLKWLFDTDWTPRKPNWDVYRLAVNEVLLEHERIFPDLGFRLWFQIILLASFAVWALCGMSPNLLSKASLLISLSLAREAWMTKLDESNPSFGTVFLWYDRVSYTVIAFLSLSCKALFNLSDTLTSETHRDLVCASLCIS</sequence>
<evidence type="ECO:0000256" key="1">
    <source>
        <dbReference type="SAM" id="Phobius"/>
    </source>
</evidence>
<proteinExistence type="predicted"/>
<reference evidence="3" key="1">
    <citation type="journal article" date="2014" name="Proc. Natl. Acad. Sci. U.S.A.">
        <title>Extensive sampling of basidiomycete genomes demonstrates inadequacy of the white-rot/brown-rot paradigm for wood decay fungi.</title>
        <authorList>
            <person name="Riley R."/>
            <person name="Salamov A.A."/>
            <person name="Brown D.W."/>
            <person name="Nagy L.G."/>
            <person name="Floudas D."/>
            <person name="Held B.W."/>
            <person name="Levasseur A."/>
            <person name="Lombard V."/>
            <person name="Morin E."/>
            <person name="Otillar R."/>
            <person name="Lindquist E.A."/>
            <person name="Sun H."/>
            <person name="LaButti K.M."/>
            <person name="Schmutz J."/>
            <person name="Jabbour D."/>
            <person name="Luo H."/>
            <person name="Baker S.E."/>
            <person name="Pisabarro A.G."/>
            <person name="Walton J.D."/>
            <person name="Blanchette R.A."/>
            <person name="Henrissat B."/>
            <person name="Martin F."/>
            <person name="Cullen D."/>
            <person name="Hibbett D.S."/>
            <person name="Grigoriev I.V."/>
        </authorList>
    </citation>
    <scope>NUCLEOTIDE SEQUENCE [LARGE SCALE GENOMIC DNA]</scope>
    <source>
        <strain evidence="3">MUCL 33604</strain>
    </source>
</reference>
<feature type="transmembrane region" description="Helical" evidence="1">
    <location>
        <begin position="39"/>
        <end position="60"/>
    </location>
</feature>
<keyword evidence="3" id="KW-1185">Reference proteome</keyword>
<evidence type="ECO:0000313" key="3">
    <source>
        <dbReference type="Proteomes" id="UP000027265"/>
    </source>
</evidence>
<dbReference type="Proteomes" id="UP000027265">
    <property type="component" value="Unassembled WGS sequence"/>
</dbReference>
<feature type="transmembrane region" description="Helical" evidence="1">
    <location>
        <begin position="72"/>
        <end position="88"/>
    </location>
</feature>
<keyword evidence="1" id="KW-0812">Transmembrane</keyword>
<dbReference type="AlphaFoldDB" id="A0A067P239"/>
<evidence type="ECO:0000313" key="2">
    <source>
        <dbReference type="EMBL" id="KDQ48973.1"/>
    </source>
</evidence>